<name>X6NP91_RETFI</name>
<organism evidence="1 2">
    <name type="scientific">Reticulomyxa filosa</name>
    <dbReference type="NCBI Taxonomy" id="46433"/>
    <lineage>
        <taxon>Eukaryota</taxon>
        <taxon>Sar</taxon>
        <taxon>Rhizaria</taxon>
        <taxon>Retaria</taxon>
        <taxon>Foraminifera</taxon>
        <taxon>Monothalamids</taxon>
        <taxon>Reticulomyxidae</taxon>
        <taxon>Reticulomyxa</taxon>
    </lineage>
</organism>
<comment type="caution">
    <text evidence="1">The sequence shown here is derived from an EMBL/GenBank/DDBJ whole genome shotgun (WGS) entry which is preliminary data.</text>
</comment>
<dbReference type="EMBL" id="ASPP01007070">
    <property type="protein sequence ID" value="ETO27743.1"/>
    <property type="molecule type" value="Genomic_DNA"/>
</dbReference>
<protein>
    <submittedName>
        <fullName evidence="1">Uncharacterized protein</fullName>
    </submittedName>
</protein>
<reference evidence="1 2" key="1">
    <citation type="journal article" date="2013" name="Curr. Biol.">
        <title>The Genome of the Foraminiferan Reticulomyxa filosa.</title>
        <authorList>
            <person name="Glockner G."/>
            <person name="Hulsmann N."/>
            <person name="Schleicher M."/>
            <person name="Noegel A.A."/>
            <person name="Eichinger L."/>
            <person name="Gallinger C."/>
            <person name="Pawlowski J."/>
            <person name="Sierra R."/>
            <person name="Euteneuer U."/>
            <person name="Pillet L."/>
            <person name="Moustafa A."/>
            <person name="Platzer M."/>
            <person name="Groth M."/>
            <person name="Szafranski K."/>
            <person name="Schliwa M."/>
        </authorList>
    </citation>
    <scope>NUCLEOTIDE SEQUENCE [LARGE SCALE GENOMIC DNA]</scope>
</reference>
<evidence type="ECO:0000313" key="2">
    <source>
        <dbReference type="Proteomes" id="UP000023152"/>
    </source>
</evidence>
<keyword evidence="2" id="KW-1185">Reference proteome</keyword>
<evidence type="ECO:0000313" key="1">
    <source>
        <dbReference type="EMBL" id="ETO27743.1"/>
    </source>
</evidence>
<accession>X6NP91</accession>
<gene>
    <name evidence="1" type="ORF">RFI_09389</name>
</gene>
<dbReference type="Proteomes" id="UP000023152">
    <property type="component" value="Unassembled WGS sequence"/>
</dbReference>
<sequence>MEKISNFDSLESLVEKFAAGIDYQKIDNSFNKCKQYFEDYFNVKTMKPKSHYGQIWRPKNHNDQTWRPKNHNEQTCKPNSWAYICITPKRVNKSILIMNNFMFSGSSEKMSAGFAPFVTPFLLSLFGTKK</sequence>
<dbReference type="AlphaFoldDB" id="X6NP91"/>
<proteinExistence type="predicted"/>